<organism evidence="2 3">
    <name type="scientific">Snodgrassella communis</name>
    <dbReference type="NCBI Taxonomy" id="2946699"/>
    <lineage>
        <taxon>Bacteria</taxon>
        <taxon>Pseudomonadati</taxon>
        <taxon>Pseudomonadota</taxon>
        <taxon>Betaproteobacteria</taxon>
        <taxon>Neisseriales</taxon>
        <taxon>Neisseriaceae</taxon>
        <taxon>Snodgrassella</taxon>
    </lineage>
</organism>
<dbReference type="EMBL" id="JFZV01000006">
    <property type="protein sequence ID" value="KDN14609.1"/>
    <property type="molecule type" value="Genomic_DNA"/>
</dbReference>
<gene>
    <name evidence="2" type="ORF">SALWKB29_1399</name>
</gene>
<evidence type="ECO:0000313" key="2">
    <source>
        <dbReference type="EMBL" id="KDN14609.1"/>
    </source>
</evidence>
<proteinExistence type="predicted"/>
<reference evidence="2 3" key="1">
    <citation type="submission" date="2014-03" db="EMBL/GenBank/DDBJ databases">
        <title>The genomes of two eusocial bee gut symbionts.</title>
        <authorList>
            <person name="Kwong W.K."/>
            <person name="Engel P."/>
            <person name="Koch H."/>
            <person name="Moran N.A."/>
        </authorList>
    </citation>
    <scope>NUCLEOTIDE SEQUENCE [LARGE SCALE GENOMIC DNA]</scope>
    <source>
        <strain evidence="3">wkB29</strain>
    </source>
</reference>
<comment type="caution">
    <text evidence="2">The sequence shown here is derived from an EMBL/GenBank/DDBJ whole genome shotgun (WGS) entry which is preliminary data.</text>
</comment>
<keyword evidence="3" id="KW-1185">Reference proteome</keyword>
<sequence>MCSYSICLNIKILLSFIVGVNARLWLNADNRNYFSRMMFYEFLLIFS</sequence>
<accession>A0A836MQD3</accession>
<dbReference type="Proteomes" id="UP000027170">
    <property type="component" value="Unassembled WGS sequence"/>
</dbReference>
<name>A0A836MQD3_9NEIS</name>
<feature type="transmembrane region" description="Helical" evidence="1">
    <location>
        <begin position="6"/>
        <end position="26"/>
    </location>
</feature>
<dbReference type="AlphaFoldDB" id="A0A836MQD3"/>
<evidence type="ECO:0000313" key="3">
    <source>
        <dbReference type="Proteomes" id="UP000027170"/>
    </source>
</evidence>
<protein>
    <submittedName>
        <fullName evidence="2">Uncharacterized protein</fullName>
    </submittedName>
</protein>
<keyword evidence="1" id="KW-0472">Membrane</keyword>
<keyword evidence="1" id="KW-1133">Transmembrane helix</keyword>
<keyword evidence="1" id="KW-0812">Transmembrane</keyword>
<evidence type="ECO:0000256" key="1">
    <source>
        <dbReference type="SAM" id="Phobius"/>
    </source>
</evidence>